<dbReference type="EMBL" id="CP042831">
    <property type="protein sequence ID" value="QEE50416.1"/>
    <property type="molecule type" value="Genomic_DNA"/>
</dbReference>
<dbReference type="RefSeq" id="WP_147583885.1">
    <property type="nucleotide sequence ID" value="NZ_CP042831.1"/>
</dbReference>
<organism evidence="2 3">
    <name type="scientific">Flavobacterium alkalisoli</name>
    <dbReference type="NCBI Taxonomy" id="2602769"/>
    <lineage>
        <taxon>Bacteria</taxon>
        <taxon>Pseudomonadati</taxon>
        <taxon>Bacteroidota</taxon>
        <taxon>Flavobacteriia</taxon>
        <taxon>Flavobacteriales</taxon>
        <taxon>Flavobacteriaceae</taxon>
        <taxon>Flavobacterium</taxon>
    </lineage>
</organism>
<evidence type="ECO:0000313" key="2">
    <source>
        <dbReference type="EMBL" id="QEE50416.1"/>
    </source>
</evidence>
<keyword evidence="1" id="KW-0812">Transmembrane</keyword>
<protein>
    <submittedName>
        <fullName evidence="2">Uncharacterized protein</fullName>
    </submittedName>
</protein>
<keyword evidence="1" id="KW-0472">Membrane</keyword>
<dbReference type="KEGG" id="fak:FUA48_12775"/>
<sequence>MRAYWSFFFRVNLFNVIASAIASFNMFIWFPVLLCTFGLAVGFYAFHYFYKNELYLYHNLGFSKLKLGVMTFAINAAIALPLLIIISLF</sequence>
<dbReference type="AlphaFoldDB" id="A0A5B9FWM5"/>
<dbReference type="Proteomes" id="UP000321222">
    <property type="component" value="Chromosome"/>
</dbReference>
<feature type="transmembrane region" description="Helical" evidence="1">
    <location>
        <begin position="20"/>
        <end position="46"/>
    </location>
</feature>
<keyword evidence="3" id="KW-1185">Reference proteome</keyword>
<proteinExistence type="predicted"/>
<gene>
    <name evidence="2" type="ORF">FUA48_12775</name>
</gene>
<evidence type="ECO:0000313" key="3">
    <source>
        <dbReference type="Proteomes" id="UP000321222"/>
    </source>
</evidence>
<keyword evidence="1" id="KW-1133">Transmembrane helix</keyword>
<dbReference type="OrthoDB" id="1367180at2"/>
<name>A0A5B9FWM5_9FLAO</name>
<reference evidence="2 3" key="1">
    <citation type="submission" date="2019-08" db="EMBL/GenBank/DDBJ databases">
        <title>Flavobacterium alkalisoli sp. nov., isolated from rhizosphere soil of Suaeda salsa.</title>
        <authorList>
            <person name="Sun J.-Q."/>
            <person name="Xu L."/>
        </authorList>
    </citation>
    <scope>NUCLEOTIDE SEQUENCE [LARGE SCALE GENOMIC DNA]</scope>
    <source>
        <strain evidence="2 3">XS-5</strain>
    </source>
</reference>
<accession>A0A5B9FWM5</accession>
<feature type="transmembrane region" description="Helical" evidence="1">
    <location>
        <begin position="67"/>
        <end position="88"/>
    </location>
</feature>
<evidence type="ECO:0000256" key="1">
    <source>
        <dbReference type="SAM" id="Phobius"/>
    </source>
</evidence>